<evidence type="ECO:0000313" key="3">
    <source>
        <dbReference type="Proteomes" id="UP000308549"/>
    </source>
</evidence>
<gene>
    <name evidence="2" type="ORF">B0A50_01113</name>
</gene>
<name>A0A4U0UCG9_9PEZI</name>
<organism evidence="2 3">
    <name type="scientific">Salinomyces thailandicus</name>
    <dbReference type="NCBI Taxonomy" id="706561"/>
    <lineage>
        <taxon>Eukaryota</taxon>
        <taxon>Fungi</taxon>
        <taxon>Dikarya</taxon>
        <taxon>Ascomycota</taxon>
        <taxon>Pezizomycotina</taxon>
        <taxon>Dothideomycetes</taxon>
        <taxon>Dothideomycetidae</taxon>
        <taxon>Mycosphaerellales</taxon>
        <taxon>Teratosphaeriaceae</taxon>
        <taxon>Salinomyces</taxon>
    </lineage>
</organism>
<dbReference type="Proteomes" id="UP000308549">
    <property type="component" value="Unassembled WGS sequence"/>
</dbReference>
<evidence type="ECO:0000256" key="1">
    <source>
        <dbReference type="SAM" id="MobiDB-lite"/>
    </source>
</evidence>
<dbReference type="EMBL" id="NAJL01000004">
    <property type="protein sequence ID" value="TKA32887.1"/>
    <property type="molecule type" value="Genomic_DNA"/>
</dbReference>
<reference evidence="2 3" key="1">
    <citation type="submission" date="2017-03" db="EMBL/GenBank/DDBJ databases">
        <title>Genomes of endolithic fungi from Antarctica.</title>
        <authorList>
            <person name="Coleine C."/>
            <person name="Masonjones S."/>
            <person name="Stajich J.E."/>
        </authorList>
    </citation>
    <scope>NUCLEOTIDE SEQUENCE [LARGE SCALE GENOMIC DNA]</scope>
    <source>
        <strain evidence="2 3">CCFEE 6315</strain>
    </source>
</reference>
<dbReference type="OrthoDB" id="5372011at2759"/>
<accession>A0A4U0UCG9</accession>
<keyword evidence="3" id="KW-1185">Reference proteome</keyword>
<proteinExistence type="predicted"/>
<protein>
    <submittedName>
        <fullName evidence="2">Uncharacterized protein</fullName>
    </submittedName>
</protein>
<dbReference type="AlphaFoldDB" id="A0A4U0UCG9"/>
<feature type="compositionally biased region" description="Polar residues" evidence="1">
    <location>
        <begin position="1"/>
        <end position="11"/>
    </location>
</feature>
<evidence type="ECO:0000313" key="2">
    <source>
        <dbReference type="EMBL" id="TKA32887.1"/>
    </source>
</evidence>
<feature type="region of interest" description="Disordered" evidence="1">
    <location>
        <begin position="80"/>
        <end position="134"/>
    </location>
</feature>
<sequence>MPPTVTASSRITGKAAKSPESYSSLKTRMDAAETLQSYERLSWMSFQRCESITQTRLHFQNVIAGFTSEDEAKYIDYKTDLTPLPTKPGEEAKVSRKGKERQSAGGGDGIAGSSTVASPAGAKGKQAREKGNGL</sequence>
<comment type="caution">
    <text evidence="2">The sequence shown here is derived from an EMBL/GenBank/DDBJ whole genome shotgun (WGS) entry which is preliminary data.</text>
</comment>
<feature type="region of interest" description="Disordered" evidence="1">
    <location>
        <begin position="1"/>
        <end position="23"/>
    </location>
</feature>